<keyword evidence="1" id="KW-0677">Repeat</keyword>
<dbReference type="GO" id="GO:0009451">
    <property type="term" value="P:RNA modification"/>
    <property type="evidence" value="ECO:0007669"/>
    <property type="project" value="InterPro"/>
</dbReference>
<dbReference type="Pfam" id="PF20431">
    <property type="entry name" value="E_motif"/>
    <property type="match status" value="1"/>
</dbReference>
<feature type="repeat" description="PPR" evidence="2">
    <location>
        <begin position="462"/>
        <end position="496"/>
    </location>
</feature>
<proteinExistence type="predicted"/>
<feature type="repeat" description="PPR" evidence="2">
    <location>
        <begin position="361"/>
        <end position="395"/>
    </location>
</feature>
<dbReference type="PANTHER" id="PTHR47926">
    <property type="entry name" value="PENTATRICOPEPTIDE REPEAT-CONTAINING PROTEIN"/>
    <property type="match status" value="1"/>
</dbReference>
<reference evidence="3" key="1">
    <citation type="submission" date="2021-08" db="EMBL/GenBank/DDBJ databases">
        <title>WGS assembly of Ceratopteris richardii.</title>
        <authorList>
            <person name="Marchant D.B."/>
            <person name="Chen G."/>
            <person name="Jenkins J."/>
            <person name="Shu S."/>
            <person name="Leebens-Mack J."/>
            <person name="Grimwood J."/>
            <person name="Schmutz J."/>
            <person name="Soltis P."/>
            <person name="Soltis D."/>
            <person name="Chen Z.-H."/>
        </authorList>
    </citation>
    <scope>NUCLEOTIDE SEQUENCE</scope>
    <source>
        <strain evidence="3">Whitten #5841</strain>
        <tissue evidence="3">Leaf</tissue>
    </source>
</reference>
<evidence type="ECO:0000256" key="1">
    <source>
        <dbReference type="ARBA" id="ARBA00022737"/>
    </source>
</evidence>
<dbReference type="InterPro" id="IPR011990">
    <property type="entry name" value="TPR-like_helical_dom_sf"/>
</dbReference>
<comment type="caution">
    <text evidence="3">The sequence shown here is derived from an EMBL/GenBank/DDBJ whole genome shotgun (WGS) entry which is preliminary data.</text>
</comment>
<dbReference type="Proteomes" id="UP000825935">
    <property type="component" value="Chromosome 21"/>
</dbReference>
<dbReference type="EMBL" id="CM035426">
    <property type="protein sequence ID" value="KAH7314974.1"/>
    <property type="molecule type" value="Genomic_DNA"/>
</dbReference>
<feature type="repeat" description="PPR" evidence="2">
    <location>
        <begin position="497"/>
        <end position="531"/>
    </location>
</feature>
<dbReference type="AlphaFoldDB" id="A0A8T2SBA7"/>
<evidence type="ECO:0000313" key="3">
    <source>
        <dbReference type="EMBL" id="KAH7314974.1"/>
    </source>
</evidence>
<feature type="repeat" description="PPR" evidence="2">
    <location>
        <begin position="598"/>
        <end position="632"/>
    </location>
</feature>
<dbReference type="PANTHER" id="PTHR47926:SF533">
    <property type="entry name" value="DYW DOMAIN-CONTAINING PROTEIN"/>
    <property type="match status" value="1"/>
</dbReference>
<dbReference type="PROSITE" id="PS51375">
    <property type="entry name" value="PPR"/>
    <property type="match status" value="5"/>
</dbReference>
<dbReference type="FunFam" id="1.25.40.10:FF:000031">
    <property type="entry name" value="Pentatricopeptide repeat-containing protein mitochondrial"/>
    <property type="match status" value="1"/>
</dbReference>
<dbReference type="Pfam" id="PF01535">
    <property type="entry name" value="PPR"/>
    <property type="match status" value="6"/>
</dbReference>
<evidence type="ECO:0000313" key="4">
    <source>
        <dbReference type="Proteomes" id="UP000825935"/>
    </source>
</evidence>
<dbReference type="Gene3D" id="1.25.40.10">
    <property type="entry name" value="Tetratricopeptide repeat domain"/>
    <property type="match status" value="5"/>
</dbReference>
<evidence type="ECO:0008006" key="5">
    <source>
        <dbReference type="Google" id="ProtNLM"/>
    </source>
</evidence>
<organism evidence="3 4">
    <name type="scientific">Ceratopteris richardii</name>
    <name type="common">Triangle waterfern</name>
    <dbReference type="NCBI Taxonomy" id="49495"/>
    <lineage>
        <taxon>Eukaryota</taxon>
        <taxon>Viridiplantae</taxon>
        <taxon>Streptophyta</taxon>
        <taxon>Embryophyta</taxon>
        <taxon>Tracheophyta</taxon>
        <taxon>Polypodiopsida</taxon>
        <taxon>Polypodiidae</taxon>
        <taxon>Polypodiales</taxon>
        <taxon>Pteridineae</taxon>
        <taxon>Pteridaceae</taxon>
        <taxon>Parkerioideae</taxon>
        <taxon>Ceratopteris</taxon>
    </lineage>
</organism>
<dbReference type="FunFam" id="1.25.40.10:FF:000090">
    <property type="entry name" value="Pentatricopeptide repeat-containing protein, chloroplastic"/>
    <property type="match status" value="1"/>
</dbReference>
<dbReference type="InterPro" id="IPR002885">
    <property type="entry name" value="PPR_rpt"/>
</dbReference>
<accession>A0A8T2SBA7</accession>
<dbReference type="NCBIfam" id="TIGR00756">
    <property type="entry name" value="PPR"/>
    <property type="match status" value="3"/>
</dbReference>
<dbReference type="Pfam" id="PF13041">
    <property type="entry name" value="PPR_2"/>
    <property type="match status" value="2"/>
</dbReference>
<dbReference type="OMA" id="HARIIKP"/>
<gene>
    <name evidence="3" type="ORF">KP509_21G029400</name>
</gene>
<protein>
    <recommendedName>
        <fullName evidence="5">Pentatricopeptide repeat-containing protein</fullName>
    </recommendedName>
</protein>
<dbReference type="GO" id="GO:0003723">
    <property type="term" value="F:RNA binding"/>
    <property type="evidence" value="ECO:0007669"/>
    <property type="project" value="InterPro"/>
</dbReference>
<dbReference type="OrthoDB" id="185373at2759"/>
<name>A0A8T2SBA7_CERRI</name>
<dbReference type="InterPro" id="IPR046848">
    <property type="entry name" value="E_motif"/>
</dbReference>
<dbReference type="InterPro" id="IPR046960">
    <property type="entry name" value="PPR_At4g14850-like_plant"/>
</dbReference>
<sequence>MNTCFFSDMASITCTNHEPLGFAALDWPGPHIPSSVCTAVPSLQSGDFSKARLKASVESKIMDELSCSMQKSHKGTLKELVNDLYRQDAVDGLEDYVHLLRLCGDSKNFATGVLVHGHIIANGLDNHIFLSNLLIQMYGKCESLNQARSTFDQMHDRNVYSWNLLILSYIQSGEGKKVFELLHAMYHSDAEFNEVTLITALSACLDESFLANGQYIHAWAIEYGIETDLVVGTALVTMYGRCKCLQDAQRTFNRLPERDVVAWNSIIGFHTQEDPAKENVLRIYSKMQDNRILPDYVTFILLLEACTRESDLPEGRSLHVSILESGLEGTLKVGNALVSMYGKCGSFEDADKEFKKMQIHDVVSWNSIISVYTHYGCEEGAIDLYKEMVQLGTKPNDFTFSAVLSACSGSLAVIDGSHIHAVIIEESLESDVVIATALIDMYSKCNCLDDARNIFDRMYPGTLHIWTVMVGAYALHGYGQEALGLFWKMELLGMKPDEITYASAISACAVLADLNEGKRLHRQVRSFGFESGLLVGGALVHMYGKCGSLHDAQKAFDRMREHDLIAWNALITAYTKQGHGELTLQVFSKMKTAGIQPDEVTFVSVLSACSHAGLVDEGVKLFNSMQRVHFITPTVEHYGCMVDLYARAGYLKEAEDIINKMDFEFDSVVWETLLSACRIYGDTERGKHAAECAIQLKSQNDAPFILLSNIYAAEGRWEDVARIHRRMAELGMEKKMG</sequence>
<evidence type="ECO:0000256" key="2">
    <source>
        <dbReference type="PROSITE-ProRule" id="PRU00708"/>
    </source>
</evidence>
<dbReference type="FunFam" id="1.25.40.10:FF:000344">
    <property type="entry name" value="Pentatricopeptide repeat-containing protein"/>
    <property type="match status" value="1"/>
</dbReference>
<keyword evidence="4" id="KW-1185">Reference proteome</keyword>
<feature type="repeat" description="PPR" evidence="2">
    <location>
        <begin position="563"/>
        <end position="597"/>
    </location>
</feature>